<feature type="region of interest" description="Disordered" evidence="1">
    <location>
        <begin position="157"/>
        <end position="209"/>
    </location>
</feature>
<feature type="compositionally biased region" description="Polar residues" evidence="1">
    <location>
        <begin position="180"/>
        <end position="209"/>
    </location>
</feature>
<evidence type="ECO:0000256" key="2">
    <source>
        <dbReference type="SAM" id="Phobius"/>
    </source>
</evidence>
<gene>
    <name evidence="4" type="ORF">F6J89_07860</name>
</gene>
<feature type="compositionally biased region" description="Polar residues" evidence="1">
    <location>
        <begin position="157"/>
        <end position="167"/>
    </location>
</feature>
<dbReference type="EMBL" id="JAAHFQ010000109">
    <property type="protein sequence ID" value="NER27539.1"/>
    <property type="molecule type" value="Genomic_DNA"/>
</dbReference>
<keyword evidence="2" id="KW-0472">Membrane</keyword>
<feature type="compositionally biased region" description="Low complexity" evidence="1">
    <location>
        <begin position="168"/>
        <end position="179"/>
    </location>
</feature>
<comment type="caution">
    <text evidence="4">The sequence shown here is derived from an EMBL/GenBank/DDBJ whole genome shotgun (WGS) entry which is preliminary data.</text>
</comment>
<protein>
    <submittedName>
        <fullName evidence="4">Helix-turn-helix domain-containing protein</fullName>
    </submittedName>
</protein>
<evidence type="ECO:0000256" key="1">
    <source>
        <dbReference type="SAM" id="MobiDB-lite"/>
    </source>
</evidence>
<organism evidence="4">
    <name type="scientific">Symploca sp. SIO1C4</name>
    <dbReference type="NCBI Taxonomy" id="2607765"/>
    <lineage>
        <taxon>Bacteria</taxon>
        <taxon>Bacillati</taxon>
        <taxon>Cyanobacteriota</taxon>
        <taxon>Cyanophyceae</taxon>
        <taxon>Coleofasciculales</taxon>
        <taxon>Coleofasciculaceae</taxon>
        <taxon>Symploca</taxon>
    </lineage>
</organism>
<dbReference type="AlphaFoldDB" id="A0A6B3N2X9"/>
<dbReference type="InterPro" id="IPR025194">
    <property type="entry name" value="RodZ-like_C"/>
</dbReference>
<accession>A0A6B3N2X9</accession>
<dbReference type="InterPro" id="IPR010982">
    <property type="entry name" value="Lambda_DNA-bd_dom_sf"/>
</dbReference>
<evidence type="ECO:0000313" key="4">
    <source>
        <dbReference type="EMBL" id="NER27539.1"/>
    </source>
</evidence>
<proteinExistence type="predicted"/>
<dbReference type="InterPro" id="IPR050400">
    <property type="entry name" value="Bact_Cytoskel_RodZ"/>
</dbReference>
<feature type="transmembrane region" description="Helical" evidence="2">
    <location>
        <begin position="130"/>
        <end position="147"/>
    </location>
</feature>
<evidence type="ECO:0000259" key="3">
    <source>
        <dbReference type="Pfam" id="PF13464"/>
    </source>
</evidence>
<dbReference type="PANTHER" id="PTHR34475">
    <property type="match status" value="1"/>
</dbReference>
<keyword evidence="2" id="KW-0812">Transmembrane</keyword>
<keyword evidence="2" id="KW-1133">Transmembrane helix</keyword>
<name>A0A6B3N2X9_9CYAN</name>
<dbReference type="Pfam" id="PF13464">
    <property type="entry name" value="RodZ_C"/>
    <property type="match status" value="1"/>
</dbReference>
<dbReference type="SUPFAM" id="SSF47413">
    <property type="entry name" value="lambda repressor-like DNA-binding domains"/>
    <property type="match status" value="1"/>
</dbReference>
<dbReference type="PANTHER" id="PTHR34475:SF1">
    <property type="entry name" value="CYTOSKELETON PROTEIN RODZ"/>
    <property type="match status" value="1"/>
</dbReference>
<feature type="domain" description="Cytoskeleton protein RodZ-like C-terminal" evidence="3">
    <location>
        <begin position="210"/>
        <end position="278"/>
    </location>
</feature>
<dbReference type="Gene3D" id="1.10.260.40">
    <property type="entry name" value="lambda repressor-like DNA-binding domains"/>
    <property type="match status" value="1"/>
</dbReference>
<dbReference type="GO" id="GO:0003677">
    <property type="term" value="F:DNA binding"/>
    <property type="evidence" value="ECO:0007669"/>
    <property type="project" value="InterPro"/>
</dbReference>
<reference evidence="4" key="1">
    <citation type="submission" date="2019-11" db="EMBL/GenBank/DDBJ databases">
        <title>Genomic insights into an expanded diversity of filamentous marine cyanobacteria reveals the extraordinary biosynthetic potential of Moorea and Okeania.</title>
        <authorList>
            <person name="Ferreira Leao T."/>
            <person name="Wang M."/>
            <person name="Moss N."/>
            <person name="Da Silva R."/>
            <person name="Sanders J."/>
            <person name="Nurk S."/>
            <person name="Gurevich A."/>
            <person name="Humphrey G."/>
            <person name="Reher R."/>
            <person name="Zhu Q."/>
            <person name="Belda-Ferre P."/>
            <person name="Glukhov E."/>
            <person name="Rex R."/>
            <person name="Dorrestein P.C."/>
            <person name="Knight R."/>
            <person name="Pevzner P."/>
            <person name="Gerwick W.H."/>
            <person name="Gerwick L."/>
        </authorList>
    </citation>
    <scope>NUCLEOTIDE SEQUENCE</scope>
    <source>
        <strain evidence="4">SIO1C4</strain>
    </source>
</reference>
<sequence>MNSLNPTQAEQLHEIGAYLRRIREEKSISTEQVASQTYISLRILKALEAGQLEQLPEPVFIQGFIRRYGDFLRLDGEALAKSFPVNVLPIQTDASIQQANQETRQAQSKSLSLNSYKQAVQNLTALRKSYILYMILLVAAVIGLLSIPKTKIKNLPVAQQQTNSPTTKSSSSADQKSSQPATTAQVTLTKSSPQPTPKASQPNSTTQVSVTLQGDSWLRVTVDGKTEFEGILTTGDQQTWKANQRLTLRAGNAGAVLMSINGQQAKPLGKIGGVQEVTFSVDQ</sequence>
<dbReference type="Pfam" id="PF13413">
    <property type="entry name" value="HTH_25"/>
    <property type="match status" value="1"/>
</dbReference>